<evidence type="ECO:0000313" key="7">
    <source>
        <dbReference type="EMBL" id="GIQ69959.1"/>
    </source>
</evidence>
<dbReference type="UniPathway" id="UPA00253">
    <property type="reaction ID" value="UER00326"/>
</dbReference>
<dbReference type="InterPro" id="IPR037099">
    <property type="entry name" value="Fum_R/Succ_DH_flav-like_C_sf"/>
</dbReference>
<dbReference type="Proteomes" id="UP000677918">
    <property type="component" value="Unassembled WGS sequence"/>
</dbReference>
<dbReference type="InterPro" id="IPR036188">
    <property type="entry name" value="FAD/NAD-bd_sf"/>
</dbReference>
<evidence type="ECO:0000256" key="3">
    <source>
        <dbReference type="PIRSR" id="PIRSR000171-1"/>
    </source>
</evidence>
<feature type="domain" description="FAD-dependent oxidoreductase 2 FAD-binding" evidence="5">
    <location>
        <begin position="8"/>
        <end position="386"/>
    </location>
</feature>
<dbReference type="AlphaFoldDB" id="A0A8J4H323"/>
<dbReference type="SUPFAM" id="SSF46977">
    <property type="entry name" value="Succinate dehydrogenase/fumarate reductase flavoprotein C-terminal domain"/>
    <property type="match status" value="1"/>
</dbReference>
<name>A0A8J4H323_9BACL</name>
<reference evidence="7" key="1">
    <citation type="submission" date="2021-04" db="EMBL/GenBank/DDBJ databases">
        <title>Draft genome sequence of Xylanibacillus composti strain K13.</title>
        <authorList>
            <person name="Uke A."/>
            <person name="Chhe C."/>
            <person name="Baramee S."/>
            <person name="Kosugi A."/>
        </authorList>
    </citation>
    <scope>NUCLEOTIDE SEQUENCE</scope>
    <source>
        <strain evidence="7">K13</strain>
    </source>
</reference>
<dbReference type="GO" id="GO:0033765">
    <property type="term" value="F:steroid dehydrogenase activity, acting on the CH-CH group of donors"/>
    <property type="evidence" value="ECO:0007669"/>
    <property type="project" value="UniProtKB-ARBA"/>
</dbReference>
<evidence type="ECO:0000313" key="8">
    <source>
        <dbReference type="Proteomes" id="UP000677918"/>
    </source>
</evidence>
<dbReference type="PRINTS" id="PR00368">
    <property type="entry name" value="FADPNR"/>
</dbReference>
<comment type="caution">
    <text evidence="7">The sequence shown here is derived from an EMBL/GenBank/DDBJ whole genome shotgun (WGS) entry which is preliminary data.</text>
</comment>
<dbReference type="PANTHER" id="PTHR11632:SF51">
    <property type="entry name" value="SUCCINATE DEHYDROGENASE [UBIQUINONE] FLAVOPROTEIN SUBUNIT, MITOCHONDRIAL"/>
    <property type="match status" value="1"/>
</dbReference>
<dbReference type="Pfam" id="PF00890">
    <property type="entry name" value="FAD_binding_2"/>
    <property type="match status" value="1"/>
</dbReference>
<feature type="region of interest" description="Disordered" evidence="4">
    <location>
        <begin position="406"/>
        <end position="425"/>
    </location>
</feature>
<dbReference type="InterPro" id="IPR003953">
    <property type="entry name" value="FAD-dep_OxRdtase_2_FAD-bd"/>
</dbReference>
<dbReference type="PRINTS" id="PR00411">
    <property type="entry name" value="PNDRDTASEI"/>
</dbReference>
<accession>A0A8J4H323</accession>
<gene>
    <name evidence="7" type="ORF">XYCOK13_27830</name>
</gene>
<evidence type="ECO:0000259" key="6">
    <source>
        <dbReference type="Pfam" id="PF02910"/>
    </source>
</evidence>
<organism evidence="7 8">
    <name type="scientific">Xylanibacillus composti</name>
    <dbReference type="NCBI Taxonomy" id="1572762"/>
    <lineage>
        <taxon>Bacteria</taxon>
        <taxon>Bacillati</taxon>
        <taxon>Bacillota</taxon>
        <taxon>Bacilli</taxon>
        <taxon>Bacillales</taxon>
        <taxon>Paenibacillaceae</taxon>
        <taxon>Xylanibacillus</taxon>
    </lineage>
</organism>
<feature type="active site" description="Proton acceptor" evidence="3">
    <location>
        <position position="283"/>
    </location>
</feature>
<keyword evidence="1" id="KW-0285">Flavoprotein</keyword>
<keyword evidence="2" id="KW-0560">Oxidoreductase</keyword>
<dbReference type="GO" id="GO:0009435">
    <property type="term" value="P:NAD+ biosynthetic process"/>
    <property type="evidence" value="ECO:0007669"/>
    <property type="project" value="UniProtKB-UniPathway"/>
</dbReference>
<dbReference type="PIRSF" id="PIRSF000171">
    <property type="entry name" value="SDHA_APRA_LASPO"/>
    <property type="match status" value="1"/>
</dbReference>
<proteinExistence type="predicted"/>
<dbReference type="InterPro" id="IPR030664">
    <property type="entry name" value="SdhA/FrdA/AprA"/>
</dbReference>
<evidence type="ECO:0000256" key="4">
    <source>
        <dbReference type="SAM" id="MobiDB-lite"/>
    </source>
</evidence>
<protein>
    <submittedName>
        <fullName evidence="7">Fumarate reductase subunit A</fullName>
    </submittedName>
</protein>
<keyword evidence="8" id="KW-1185">Reference proteome</keyword>
<sequence>MDEQLKVDVAIVGGGLAALRAAIAAAEEGASVAVVVKGMLGRSGSSAMTTGGFAAVVEGLSEGDTPEIHAKDTLKAGAGVGDPELVQLICEKAAEEVAGMQQIGGKFFREPSGELYVEPSGEHAFARVLVPENHIGTDFTLPMAEYVKRLGITVLEQTMCLEVVAPDGQVEGIICSQWKEQRLLQITTPSVILCTGGSGHLFSFTSNPRDVTGDGYMLAYEAGAELRDMEFIQFYPWRCIEPFDKARVSVQPPTFVKGGRLFNSAGERFMERYDPQRIDGTTRDLAARGIYDQIRKGLAVRNGVLLDVSEMSEETFKRYNPKMYKALQAKKLQLYDTQFIIAPEAHYFMGGVRIDTFGRSTVEGLYAAGETAGGIHGANRANSNALPEILVIAARAGRHAAAYAQEQERGSKPLHSKWQAKLQGSAQTEPSTDYKAWMKKMRACMDQSLGIIRNKQDLVTGLLQAAQWREQLLAAGPADPQSVREWFELAALCQVGEMSLTAALARTESRGAHYREDFNERSPEWEGVHIVVKRAAHGTDLSLRHNRKLEPAGKSSKKVVNS</sequence>
<dbReference type="PANTHER" id="PTHR11632">
    <property type="entry name" value="SUCCINATE DEHYDROGENASE 2 FLAVOPROTEIN SUBUNIT"/>
    <property type="match status" value="1"/>
</dbReference>
<dbReference type="Gene3D" id="1.20.58.100">
    <property type="entry name" value="Fumarate reductase/succinate dehydrogenase flavoprotein-like, C-terminal domain"/>
    <property type="match status" value="1"/>
</dbReference>
<dbReference type="SUPFAM" id="SSF51905">
    <property type="entry name" value="FAD/NAD(P)-binding domain"/>
    <property type="match status" value="1"/>
</dbReference>
<feature type="region of interest" description="Disordered" evidence="4">
    <location>
        <begin position="542"/>
        <end position="562"/>
    </location>
</feature>
<dbReference type="Pfam" id="PF02910">
    <property type="entry name" value="Succ_DH_flav_C"/>
    <property type="match status" value="1"/>
</dbReference>
<evidence type="ECO:0000256" key="2">
    <source>
        <dbReference type="ARBA" id="ARBA00023002"/>
    </source>
</evidence>
<feature type="domain" description="Fumarate reductase/succinate dehydrogenase flavoprotein-like C-terminal" evidence="6">
    <location>
        <begin position="439"/>
        <end position="533"/>
    </location>
</feature>
<dbReference type="Gene3D" id="3.50.50.60">
    <property type="entry name" value="FAD/NAD(P)-binding domain"/>
    <property type="match status" value="1"/>
</dbReference>
<dbReference type="InterPro" id="IPR027477">
    <property type="entry name" value="Succ_DH/fumarate_Rdtase_cat_sf"/>
</dbReference>
<evidence type="ECO:0000256" key="1">
    <source>
        <dbReference type="ARBA" id="ARBA00022630"/>
    </source>
</evidence>
<dbReference type="SUPFAM" id="SSF56425">
    <property type="entry name" value="Succinate dehydrogenase/fumarate reductase flavoprotein, catalytic domain"/>
    <property type="match status" value="1"/>
</dbReference>
<evidence type="ECO:0000259" key="5">
    <source>
        <dbReference type="Pfam" id="PF00890"/>
    </source>
</evidence>
<dbReference type="EMBL" id="BOVK01000037">
    <property type="protein sequence ID" value="GIQ69959.1"/>
    <property type="molecule type" value="Genomic_DNA"/>
</dbReference>
<dbReference type="RefSeq" id="WP_213412746.1">
    <property type="nucleotide sequence ID" value="NZ_BOVK01000037.1"/>
</dbReference>
<dbReference type="Gene3D" id="3.90.700.10">
    <property type="entry name" value="Succinate dehydrogenase/fumarate reductase flavoprotein, catalytic domain"/>
    <property type="match status" value="1"/>
</dbReference>
<dbReference type="InterPro" id="IPR015939">
    <property type="entry name" value="Fum_Rdtase/Succ_DH_flav-like_C"/>
</dbReference>